<feature type="compositionally biased region" description="Basic and acidic residues" evidence="1">
    <location>
        <begin position="58"/>
        <end position="72"/>
    </location>
</feature>
<feature type="region of interest" description="Disordered" evidence="1">
    <location>
        <begin position="47"/>
        <end position="257"/>
    </location>
</feature>
<proteinExistence type="predicted"/>
<dbReference type="AlphaFoldDB" id="A0A212KY87"/>
<name>A0A212KY87_9HYPH</name>
<feature type="compositionally biased region" description="Basic and acidic residues" evidence="1">
    <location>
        <begin position="200"/>
        <end position="210"/>
    </location>
</feature>
<protein>
    <submittedName>
        <fullName evidence="2">Uncharacterized protein</fullName>
    </submittedName>
</protein>
<organism evidence="2">
    <name type="scientific">uncultured Pleomorphomonas sp</name>
    <dbReference type="NCBI Taxonomy" id="442121"/>
    <lineage>
        <taxon>Bacteria</taxon>
        <taxon>Pseudomonadati</taxon>
        <taxon>Pseudomonadota</taxon>
        <taxon>Alphaproteobacteria</taxon>
        <taxon>Hyphomicrobiales</taxon>
        <taxon>Pleomorphomonadaceae</taxon>
        <taxon>Pleomorphomonas</taxon>
        <taxon>environmental samples</taxon>
    </lineage>
</organism>
<feature type="compositionally biased region" description="Basic residues" evidence="1">
    <location>
        <begin position="182"/>
        <end position="192"/>
    </location>
</feature>
<feature type="compositionally biased region" description="Basic residues" evidence="1">
    <location>
        <begin position="146"/>
        <end position="174"/>
    </location>
</feature>
<dbReference type="EMBL" id="FMJD01000001">
    <property type="protein sequence ID" value="SCM70264.1"/>
    <property type="molecule type" value="Genomic_DNA"/>
</dbReference>
<feature type="compositionally biased region" description="Basic residues" evidence="1">
    <location>
        <begin position="288"/>
        <end position="315"/>
    </location>
</feature>
<feature type="region of interest" description="Disordered" evidence="1">
    <location>
        <begin position="287"/>
        <end position="315"/>
    </location>
</feature>
<feature type="region of interest" description="Disordered" evidence="1">
    <location>
        <begin position="375"/>
        <end position="395"/>
    </location>
</feature>
<feature type="compositionally biased region" description="Basic residues" evidence="1">
    <location>
        <begin position="77"/>
        <end position="89"/>
    </location>
</feature>
<accession>A0A212KY87</accession>
<feature type="compositionally biased region" description="Basic residues" evidence="1">
    <location>
        <begin position="212"/>
        <end position="229"/>
    </location>
</feature>
<sequence>MSQSVSPVACDRREGLGTTEEFAKEFPYGAGFTAAAARSCRRTRLRHAGLQHQQHGADAVRHGRGQGDRQPGDHAGQPRRPRVRQRHRAQPPDQGGHRALSRHPGLHAPGPRQLRGHLPFGHHQRLLVGNDGRLAQGRRQDPGRLRIQRRRHRPRCRAQPHGRRLHRGRTRRARLAGDRHGRQGRRPWRRGRPLQGAAPDRSRRGREVRQAHQGRRPGHRHGHQPRRLQVHAQAGRRSARHLPHQGNPRAHAERAPRHARLVVGSRGAARAHQPLWRRDARDLWRAGRGNRQRHQARRPQGQHRHRLPHGHHRRNSPVLRREAGRIRSAFVHEAGDGRDAEGLQGALRGLRRRRSRLEDQADPARRHGQALRFGRTRSQDRLTGSPPITKTGRFGAPFAFEGIGPSGSASRASDRKVDSGFRKIRCDDKELDRHLASARTHDDLGDRIDCRLPNQEADNAVLGIRGGDPDADFAPAGAKADASADADQAGEVLLDVGFAFDRQAAVAPEAGPDAADDWNGRQALEFQMGGKSLLRRYNHGSFLLQGDGRHDG</sequence>
<gene>
    <name evidence="2" type="ORF">KL86PLE_10091</name>
</gene>
<evidence type="ECO:0000313" key="2">
    <source>
        <dbReference type="EMBL" id="SCM70264.1"/>
    </source>
</evidence>
<reference evidence="2" key="1">
    <citation type="submission" date="2016-08" db="EMBL/GenBank/DDBJ databases">
        <authorList>
            <person name="Seilhamer J.J."/>
        </authorList>
    </citation>
    <scope>NUCLEOTIDE SEQUENCE</scope>
    <source>
        <strain evidence="2">86</strain>
    </source>
</reference>
<evidence type="ECO:0000256" key="1">
    <source>
        <dbReference type="SAM" id="MobiDB-lite"/>
    </source>
</evidence>
<feature type="region of interest" description="Disordered" evidence="1">
    <location>
        <begin position="1"/>
        <end position="25"/>
    </location>
</feature>